<evidence type="ECO:0000256" key="3">
    <source>
        <dbReference type="ARBA" id="ARBA00023125"/>
    </source>
</evidence>
<name>A0ABU5IWA8_9BACI</name>
<evidence type="ECO:0000259" key="6">
    <source>
        <dbReference type="PROSITE" id="PS50977"/>
    </source>
</evidence>
<dbReference type="Pfam" id="PF13977">
    <property type="entry name" value="TetR_C_6"/>
    <property type="match status" value="1"/>
</dbReference>
<dbReference type="InterPro" id="IPR039538">
    <property type="entry name" value="BetI_C"/>
</dbReference>
<feature type="DNA-binding region" description="H-T-H motif" evidence="5">
    <location>
        <begin position="31"/>
        <end position="50"/>
    </location>
</feature>
<evidence type="ECO:0000313" key="7">
    <source>
        <dbReference type="EMBL" id="MDZ5471420.1"/>
    </source>
</evidence>
<evidence type="ECO:0000256" key="5">
    <source>
        <dbReference type="PROSITE-ProRule" id="PRU00335"/>
    </source>
</evidence>
<dbReference type="RefSeq" id="WP_322445715.1">
    <property type="nucleotide sequence ID" value="NZ_JAXOFX010000003.1"/>
</dbReference>
<dbReference type="EMBL" id="JAXOFX010000003">
    <property type="protein sequence ID" value="MDZ5471420.1"/>
    <property type="molecule type" value="Genomic_DNA"/>
</dbReference>
<gene>
    <name evidence="7" type="ORF">SM124_06630</name>
</gene>
<dbReference type="SUPFAM" id="SSF46689">
    <property type="entry name" value="Homeodomain-like"/>
    <property type="match status" value="1"/>
</dbReference>
<keyword evidence="8" id="KW-1185">Reference proteome</keyword>
<dbReference type="PANTHER" id="PTHR30055">
    <property type="entry name" value="HTH-TYPE TRANSCRIPTIONAL REGULATOR RUTR"/>
    <property type="match status" value="1"/>
</dbReference>
<keyword evidence="3 5" id="KW-0238">DNA-binding</keyword>
<dbReference type="InterPro" id="IPR050109">
    <property type="entry name" value="HTH-type_TetR-like_transc_reg"/>
</dbReference>
<dbReference type="PROSITE" id="PS50977">
    <property type="entry name" value="HTH_TETR_2"/>
    <property type="match status" value="1"/>
</dbReference>
<organism evidence="7 8">
    <name type="scientific">Robertmurraya mangrovi</name>
    <dbReference type="NCBI Taxonomy" id="3098077"/>
    <lineage>
        <taxon>Bacteria</taxon>
        <taxon>Bacillati</taxon>
        <taxon>Bacillota</taxon>
        <taxon>Bacilli</taxon>
        <taxon>Bacillales</taxon>
        <taxon>Bacillaceae</taxon>
        <taxon>Robertmurraya</taxon>
    </lineage>
</organism>
<sequence>MPKIVNHEKLKVKVAEAAWRVLRREGLEGATVRKIAEEAGISPGSMRHYFSTQSDLIYYSMNLVSERVKKRIQNLKFTGNPSHDACLLLFEFLPIDEEKRAEMEVWLIFNMKALSDPTLQELVDKVYLETKQGIAFIIDALIQHGIARENMNRDVEIQVLYALLDGLTLQGIMKPEIVTPEFIKRTINHHIESLCIKRAE</sequence>
<dbReference type="InterPro" id="IPR023772">
    <property type="entry name" value="DNA-bd_HTH_TetR-type_CS"/>
</dbReference>
<keyword evidence="4" id="KW-0804">Transcription</keyword>
<feature type="domain" description="HTH tetR-type" evidence="6">
    <location>
        <begin position="8"/>
        <end position="68"/>
    </location>
</feature>
<evidence type="ECO:0000313" key="8">
    <source>
        <dbReference type="Proteomes" id="UP001290455"/>
    </source>
</evidence>
<dbReference type="SUPFAM" id="SSF48498">
    <property type="entry name" value="Tetracyclin repressor-like, C-terminal domain"/>
    <property type="match status" value="1"/>
</dbReference>
<dbReference type="InterPro" id="IPR036271">
    <property type="entry name" value="Tet_transcr_reg_TetR-rel_C_sf"/>
</dbReference>
<dbReference type="PANTHER" id="PTHR30055:SF226">
    <property type="entry name" value="HTH-TYPE TRANSCRIPTIONAL REGULATOR PKSA"/>
    <property type="match status" value="1"/>
</dbReference>
<accession>A0ABU5IWA8</accession>
<proteinExistence type="predicted"/>
<protein>
    <submittedName>
        <fullName evidence="7">TetR/AcrR family transcriptional regulator</fullName>
    </submittedName>
</protein>
<dbReference type="Proteomes" id="UP001290455">
    <property type="component" value="Unassembled WGS sequence"/>
</dbReference>
<evidence type="ECO:0000256" key="4">
    <source>
        <dbReference type="ARBA" id="ARBA00023163"/>
    </source>
</evidence>
<dbReference type="InterPro" id="IPR009057">
    <property type="entry name" value="Homeodomain-like_sf"/>
</dbReference>
<dbReference type="PROSITE" id="PS01081">
    <property type="entry name" value="HTH_TETR_1"/>
    <property type="match status" value="1"/>
</dbReference>
<evidence type="ECO:0000256" key="1">
    <source>
        <dbReference type="ARBA" id="ARBA00022491"/>
    </source>
</evidence>
<dbReference type="Gene3D" id="1.10.357.10">
    <property type="entry name" value="Tetracycline Repressor, domain 2"/>
    <property type="match status" value="1"/>
</dbReference>
<keyword evidence="1" id="KW-0678">Repressor</keyword>
<comment type="caution">
    <text evidence="7">The sequence shown here is derived from an EMBL/GenBank/DDBJ whole genome shotgun (WGS) entry which is preliminary data.</text>
</comment>
<dbReference type="InterPro" id="IPR001647">
    <property type="entry name" value="HTH_TetR"/>
</dbReference>
<dbReference type="Pfam" id="PF00440">
    <property type="entry name" value="TetR_N"/>
    <property type="match status" value="1"/>
</dbReference>
<keyword evidence="2" id="KW-0805">Transcription regulation</keyword>
<reference evidence="7 8" key="1">
    <citation type="submission" date="2023-11" db="EMBL/GenBank/DDBJ databases">
        <title>Bacillus jintuensis, isolated from a mudflat on the Beibu Gulf coast.</title>
        <authorList>
            <person name="Li M."/>
        </authorList>
    </citation>
    <scope>NUCLEOTIDE SEQUENCE [LARGE SCALE GENOMIC DNA]</scope>
    <source>
        <strain evidence="7 8">31A1R</strain>
    </source>
</reference>
<evidence type="ECO:0000256" key="2">
    <source>
        <dbReference type="ARBA" id="ARBA00023015"/>
    </source>
</evidence>